<dbReference type="InterPro" id="IPR011991">
    <property type="entry name" value="ArsR-like_HTH"/>
</dbReference>
<reference evidence="7 8" key="1">
    <citation type="journal article" date="2007" name="J. Bacteriol.">
        <title>Whole-genome analysis of the methyl tert-butyl ether-degrading beta-proteobacterium Methylibium petroleiphilum PM1.</title>
        <authorList>
            <person name="Kane S.R."/>
            <person name="Chakicherla A.Y."/>
            <person name="Chain P.S.G."/>
            <person name="Schmidt R."/>
            <person name="Shin M.W."/>
            <person name="Legler T.C."/>
            <person name="Scow K.M."/>
            <person name="Larimer F.W."/>
            <person name="Lucas S.M."/>
            <person name="Richardson P.M."/>
            <person name="Hristova K.R."/>
        </authorList>
    </citation>
    <scope>NUCLEOTIDE SEQUENCE [LARGE SCALE GENOMIC DNA]</scope>
    <source>
        <strain evidence="8">ATCC BAA-1232 / LMG 22953 / PM1</strain>
    </source>
</reference>
<evidence type="ECO:0000256" key="2">
    <source>
        <dbReference type="ARBA" id="ARBA00023125"/>
    </source>
</evidence>
<keyword evidence="4" id="KW-0804">Transcription</keyword>
<dbReference type="PROSITE" id="PS50956">
    <property type="entry name" value="HTH_ASNC_2"/>
    <property type="match status" value="1"/>
</dbReference>
<keyword evidence="3" id="KW-0010">Activator</keyword>
<evidence type="ECO:0000313" key="7">
    <source>
        <dbReference type="EMBL" id="ABM96702.1"/>
    </source>
</evidence>
<dbReference type="Proteomes" id="UP000000366">
    <property type="component" value="Chromosome"/>
</dbReference>
<feature type="domain" description="HTH asnC-type" evidence="6">
    <location>
        <begin position="32"/>
        <end position="93"/>
    </location>
</feature>
<dbReference type="HOGENOM" id="CLU_091233_0_0_4"/>
<dbReference type="RefSeq" id="WP_011831322.1">
    <property type="nucleotide sequence ID" value="NC_008825.1"/>
</dbReference>
<dbReference type="GO" id="GO:0043565">
    <property type="term" value="F:sequence-specific DNA binding"/>
    <property type="evidence" value="ECO:0007669"/>
    <property type="project" value="InterPro"/>
</dbReference>
<proteinExistence type="predicted"/>
<dbReference type="SMART" id="SM00344">
    <property type="entry name" value="HTH_ASNC"/>
    <property type="match status" value="1"/>
</dbReference>
<dbReference type="PANTHER" id="PTHR30154:SF0">
    <property type="entry name" value="LEUCINE-RESPONSIVE REGULATORY PROTEIN"/>
    <property type="match status" value="1"/>
</dbReference>
<accession>A2SMB3</accession>
<dbReference type="PRINTS" id="PR00033">
    <property type="entry name" value="HTHASNC"/>
</dbReference>
<dbReference type="InterPro" id="IPR036388">
    <property type="entry name" value="WH-like_DNA-bd_sf"/>
</dbReference>
<evidence type="ECO:0000256" key="3">
    <source>
        <dbReference type="ARBA" id="ARBA00023159"/>
    </source>
</evidence>
<dbReference type="Gene3D" id="1.10.10.10">
    <property type="entry name" value="Winged helix-like DNA-binding domain superfamily/Winged helix DNA-binding domain"/>
    <property type="match status" value="1"/>
</dbReference>
<dbReference type="eggNOG" id="COG1522">
    <property type="taxonomic scope" value="Bacteria"/>
</dbReference>
<dbReference type="KEGG" id="mpt:Mpe_A3749"/>
<feature type="region of interest" description="Disordered" evidence="5">
    <location>
        <begin position="1"/>
        <end position="27"/>
    </location>
</feature>
<gene>
    <name evidence="7" type="ordered locus">Mpe_A3749</name>
</gene>
<evidence type="ECO:0000259" key="6">
    <source>
        <dbReference type="PROSITE" id="PS50956"/>
    </source>
</evidence>
<dbReference type="CDD" id="cd00090">
    <property type="entry name" value="HTH_ARSR"/>
    <property type="match status" value="1"/>
</dbReference>
<protein>
    <submittedName>
        <fullName evidence="7">Transcriptional regulator, AsnC family</fullName>
    </submittedName>
</protein>
<dbReference type="STRING" id="420662.Mpe_A3749"/>
<evidence type="ECO:0000256" key="4">
    <source>
        <dbReference type="ARBA" id="ARBA00023163"/>
    </source>
</evidence>
<dbReference type="InterPro" id="IPR011008">
    <property type="entry name" value="Dimeric_a/b-barrel"/>
</dbReference>
<keyword evidence="8" id="KW-1185">Reference proteome</keyword>
<dbReference type="InterPro" id="IPR019887">
    <property type="entry name" value="Tscrpt_reg_AsnC/Lrp_C"/>
</dbReference>
<keyword evidence="2" id="KW-0238">DNA-binding</keyword>
<sequence length="181" mass="20047">MPSSRTKSSTKPKAARAGAALAEPPPRAIEGLDRTDQRILRVLQRDGRITNLELAQQVHLSPTAVLERVKRLTRDGVILGYEARLNPARLGAAMLVFIEVMLDRTAPDVMESFRAAVQVRPEILECHLVAGGFDYLIKTRVADMAAYREMLASVIWALPGVRETRTYAVMEEVKNTTALPL</sequence>
<organism evidence="7 8">
    <name type="scientific">Methylibium petroleiphilum (strain ATCC BAA-1232 / LMG 22953 / PM1)</name>
    <dbReference type="NCBI Taxonomy" id="420662"/>
    <lineage>
        <taxon>Bacteria</taxon>
        <taxon>Pseudomonadati</taxon>
        <taxon>Pseudomonadota</taxon>
        <taxon>Betaproteobacteria</taxon>
        <taxon>Burkholderiales</taxon>
        <taxon>Sphaerotilaceae</taxon>
        <taxon>Methylibium</taxon>
    </lineage>
</organism>
<dbReference type="InterPro" id="IPR019888">
    <property type="entry name" value="Tscrpt_reg_AsnC-like"/>
</dbReference>
<dbReference type="Pfam" id="PF13412">
    <property type="entry name" value="HTH_24"/>
    <property type="match status" value="1"/>
</dbReference>
<dbReference type="PANTHER" id="PTHR30154">
    <property type="entry name" value="LEUCINE-RESPONSIVE REGULATORY PROTEIN"/>
    <property type="match status" value="1"/>
</dbReference>
<dbReference type="GO" id="GO:0006355">
    <property type="term" value="P:regulation of DNA-templated transcription"/>
    <property type="evidence" value="ECO:0007669"/>
    <property type="project" value="UniProtKB-ARBA"/>
</dbReference>
<name>A2SMB3_METPP</name>
<dbReference type="GO" id="GO:0005829">
    <property type="term" value="C:cytosol"/>
    <property type="evidence" value="ECO:0007669"/>
    <property type="project" value="TreeGrafter"/>
</dbReference>
<keyword evidence="1" id="KW-0805">Transcription regulation</keyword>
<dbReference type="EMBL" id="CP000555">
    <property type="protein sequence ID" value="ABM96702.1"/>
    <property type="molecule type" value="Genomic_DNA"/>
</dbReference>
<dbReference type="InterPro" id="IPR036390">
    <property type="entry name" value="WH_DNA-bd_sf"/>
</dbReference>
<dbReference type="GO" id="GO:0043200">
    <property type="term" value="P:response to amino acid"/>
    <property type="evidence" value="ECO:0007669"/>
    <property type="project" value="TreeGrafter"/>
</dbReference>
<dbReference type="AlphaFoldDB" id="A2SMB3"/>
<evidence type="ECO:0000256" key="5">
    <source>
        <dbReference type="SAM" id="MobiDB-lite"/>
    </source>
</evidence>
<dbReference type="SUPFAM" id="SSF54909">
    <property type="entry name" value="Dimeric alpha+beta barrel"/>
    <property type="match status" value="1"/>
</dbReference>
<dbReference type="SUPFAM" id="SSF46785">
    <property type="entry name" value="Winged helix' DNA-binding domain"/>
    <property type="match status" value="1"/>
</dbReference>
<dbReference type="Pfam" id="PF01037">
    <property type="entry name" value="AsnC_trans_reg"/>
    <property type="match status" value="1"/>
</dbReference>
<dbReference type="Gene3D" id="3.30.70.920">
    <property type="match status" value="1"/>
</dbReference>
<evidence type="ECO:0000256" key="1">
    <source>
        <dbReference type="ARBA" id="ARBA00023015"/>
    </source>
</evidence>
<evidence type="ECO:0000313" key="8">
    <source>
        <dbReference type="Proteomes" id="UP000000366"/>
    </source>
</evidence>
<dbReference type="InterPro" id="IPR000485">
    <property type="entry name" value="AsnC-type_HTH_dom"/>
</dbReference>